<dbReference type="OrthoDB" id="10067129at2759"/>
<evidence type="ECO:0000313" key="2">
    <source>
        <dbReference type="Proteomes" id="UP000267096"/>
    </source>
</evidence>
<dbReference type="AlphaFoldDB" id="A0A0M3J9P6"/>
<keyword evidence="2" id="KW-1185">Reference proteome</keyword>
<dbReference type="Gene3D" id="2.30.30.40">
    <property type="entry name" value="SH3 Domains"/>
    <property type="match status" value="1"/>
</dbReference>
<reference evidence="3" key="1">
    <citation type="submission" date="2017-02" db="UniProtKB">
        <authorList>
            <consortium name="WormBaseParasite"/>
        </authorList>
    </citation>
    <scope>IDENTIFICATION</scope>
</reference>
<protein>
    <submittedName>
        <fullName evidence="3">Disks large homolog 5 (inferred by orthology to a human protein)</fullName>
    </submittedName>
</protein>
<proteinExistence type="predicted"/>
<reference evidence="1 2" key="2">
    <citation type="submission" date="2018-11" db="EMBL/GenBank/DDBJ databases">
        <authorList>
            <consortium name="Pathogen Informatics"/>
        </authorList>
    </citation>
    <scope>NUCLEOTIDE SEQUENCE [LARGE SCALE GENOMIC DNA]</scope>
</reference>
<evidence type="ECO:0000313" key="1">
    <source>
        <dbReference type="EMBL" id="VDK23165.1"/>
    </source>
</evidence>
<sequence length="193" mass="22324">MSGFKGEIVYVDNTLFMGVNGRWRAWRVDHEGRQRQCGIIPSEWRVQEEEASRQRRSKGRISDMKPLKHLYERVERVPSSQRRPLVLVSAYLAPFMQALIDEHGDKFAQCVPECRALNASEGEGVSTSGQWIEVRRREQLFEVISVSALEHMISQGYHCVLDITPHAIVRLHSLRIYPILIRIKFKSAKQVLL</sequence>
<dbReference type="Proteomes" id="UP000267096">
    <property type="component" value="Unassembled WGS sequence"/>
</dbReference>
<dbReference type="PANTHER" id="PTHR46360">
    <property type="entry name" value="DISKS LARGE HOMOLOG 5"/>
    <property type="match status" value="1"/>
</dbReference>
<dbReference type="WBParaSite" id="ASIM_0000431501-mRNA-1">
    <property type="protein sequence ID" value="ASIM_0000431501-mRNA-1"/>
    <property type="gene ID" value="ASIM_0000431501"/>
</dbReference>
<evidence type="ECO:0000313" key="3">
    <source>
        <dbReference type="WBParaSite" id="ASIM_0000431501-mRNA-1"/>
    </source>
</evidence>
<dbReference type="SUPFAM" id="SSF52540">
    <property type="entry name" value="P-loop containing nucleoside triphosphate hydrolases"/>
    <property type="match status" value="1"/>
</dbReference>
<dbReference type="GO" id="GO:0035331">
    <property type="term" value="P:negative regulation of hippo signaling"/>
    <property type="evidence" value="ECO:0007669"/>
    <property type="project" value="TreeGrafter"/>
</dbReference>
<dbReference type="InterPro" id="IPR053004">
    <property type="entry name" value="MAGUK_Signaling_Regulators"/>
</dbReference>
<name>A0A0M3J9P6_ANISI</name>
<dbReference type="Gene3D" id="3.40.50.300">
    <property type="entry name" value="P-loop containing nucleotide triphosphate hydrolases"/>
    <property type="match status" value="1"/>
</dbReference>
<gene>
    <name evidence="1" type="ORF">ASIM_LOCUS4130</name>
</gene>
<organism evidence="3">
    <name type="scientific">Anisakis simplex</name>
    <name type="common">Herring worm</name>
    <dbReference type="NCBI Taxonomy" id="6269"/>
    <lineage>
        <taxon>Eukaryota</taxon>
        <taxon>Metazoa</taxon>
        <taxon>Ecdysozoa</taxon>
        <taxon>Nematoda</taxon>
        <taxon>Chromadorea</taxon>
        <taxon>Rhabditida</taxon>
        <taxon>Spirurina</taxon>
        <taxon>Ascaridomorpha</taxon>
        <taxon>Ascaridoidea</taxon>
        <taxon>Anisakidae</taxon>
        <taxon>Anisakis</taxon>
        <taxon>Anisakis simplex complex</taxon>
    </lineage>
</organism>
<dbReference type="GO" id="GO:0005886">
    <property type="term" value="C:plasma membrane"/>
    <property type="evidence" value="ECO:0007669"/>
    <property type="project" value="TreeGrafter"/>
</dbReference>
<accession>A0A0M3J9P6</accession>
<dbReference type="PANTHER" id="PTHR46360:SF1">
    <property type="entry name" value="DISKS LARGE HOMOLOG 5"/>
    <property type="match status" value="1"/>
</dbReference>
<dbReference type="EMBL" id="UYRR01006968">
    <property type="protein sequence ID" value="VDK23165.1"/>
    <property type="molecule type" value="Genomic_DNA"/>
</dbReference>
<dbReference type="InterPro" id="IPR027417">
    <property type="entry name" value="P-loop_NTPase"/>
</dbReference>